<dbReference type="GeneID" id="19304142"/>
<dbReference type="AlphaFoldDB" id="S7Q4M7"/>
<dbReference type="InterPro" id="IPR011333">
    <property type="entry name" value="SKP1/BTB/POZ_sf"/>
</dbReference>
<dbReference type="OMA" id="YSAFEFC"/>
<dbReference type="KEGG" id="gtr:GLOTRDRAFT_139027"/>
<dbReference type="eggNOG" id="ENOG502SGWN">
    <property type="taxonomic scope" value="Eukaryota"/>
</dbReference>
<evidence type="ECO:0000313" key="1">
    <source>
        <dbReference type="EMBL" id="EPQ54438.1"/>
    </source>
</evidence>
<accession>S7Q4M7</accession>
<dbReference type="EMBL" id="KB469303">
    <property type="protein sequence ID" value="EPQ54438.1"/>
    <property type="molecule type" value="Genomic_DNA"/>
</dbReference>
<proteinExistence type="predicted"/>
<evidence type="ECO:0008006" key="3">
    <source>
        <dbReference type="Google" id="ProtNLM"/>
    </source>
</evidence>
<keyword evidence="2" id="KW-1185">Reference proteome</keyword>
<dbReference type="Proteomes" id="UP000030669">
    <property type="component" value="Unassembled WGS sequence"/>
</dbReference>
<dbReference type="RefSeq" id="XP_007866747.1">
    <property type="nucleotide sequence ID" value="XM_007868556.1"/>
</dbReference>
<gene>
    <name evidence="1" type="ORF">GLOTRDRAFT_139027</name>
</gene>
<reference evidence="1 2" key="1">
    <citation type="journal article" date="2012" name="Science">
        <title>The Paleozoic origin of enzymatic lignin decomposition reconstructed from 31 fungal genomes.</title>
        <authorList>
            <person name="Floudas D."/>
            <person name="Binder M."/>
            <person name="Riley R."/>
            <person name="Barry K."/>
            <person name="Blanchette R.A."/>
            <person name="Henrissat B."/>
            <person name="Martinez A.T."/>
            <person name="Otillar R."/>
            <person name="Spatafora J.W."/>
            <person name="Yadav J.S."/>
            <person name="Aerts A."/>
            <person name="Benoit I."/>
            <person name="Boyd A."/>
            <person name="Carlson A."/>
            <person name="Copeland A."/>
            <person name="Coutinho P.M."/>
            <person name="de Vries R.P."/>
            <person name="Ferreira P."/>
            <person name="Findley K."/>
            <person name="Foster B."/>
            <person name="Gaskell J."/>
            <person name="Glotzer D."/>
            <person name="Gorecki P."/>
            <person name="Heitman J."/>
            <person name="Hesse C."/>
            <person name="Hori C."/>
            <person name="Igarashi K."/>
            <person name="Jurgens J.A."/>
            <person name="Kallen N."/>
            <person name="Kersten P."/>
            <person name="Kohler A."/>
            <person name="Kuees U."/>
            <person name="Kumar T.K.A."/>
            <person name="Kuo A."/>
            <person name="LaButti K."/>
            <person name="Larrondo L.F."/>
            <person name="Lindquist E."/>
            <person name="Ling A."/>
            <person name="Lombard V."/>
            <person name="Lucas S."/>
            <person name="Lundell T."/>
            <person name="Martin R."/>
            <person name="McLaughlin D.J."/>
            <person name="Morgenstern I."/>
            <person name="Morin E."/>
            <person name="Murat C."/>
            <person name="Nagy L.G."/>
            <person name="Nolan M."/>
            <person name="Ohm R.A."/>
            <person name="Patyshakuliyeva A."/>
            <person name="Rokas A."/>
            <person name="Ruiz-Duenas F.J."/>
            <person name="Sabat G."/>
            <person name="Salamov A."/>
            <person name="Samejima M."/>
            <person name="Schmutz J."/>
            <person name="Slot J.C."/>
            <person name="St John F."/>
            <person name="Stenlid J."/>
            <person name="Sun H."/>
            <person name="Sun S."/>
            <person name="Syed K."/>
            <person name="Tsang A."/>
            <person name="Wiebenga A."/>
            <person name="Young D."/>
            <person name="Pisabarro A."/>
            <person name="Eastwood D.C."/>
            <person name="Martin F."/>
            <person name="Cullen D."/>
            <person name="Grigoriev I.V."/>
            <person name="Hibbett D.S."/>
        </authorList>
    </citation>
    <scope>NUCLEOTIDE SEQUENCE [LARGE SCALE GENOMIC DNA]</scope>
    <source>
        <strain evidence="1 2">ATCC 11539</strain>
    </source>
</reference>
<organism evidence="1 2">
    <name type="scientific">Gloeophyllum trabeum (strain ATCC 11539 / FP-39264 / Madison 617)</name>
    <name type="common">Brown rot fungus</name>
    <dbReference type="NCBI Taxonomy" id="670483"/>
    <lineage>
        <taxon>Eukaryota</taxon>
        <taxon>Fungi</taxon>
        <taxon>Dikarya</taxon>
        <taxon>Basidiomycota</taxon>
        <taxon>Agaricomycotina</taxon>
        <taxon>Agaricomycetes</taxon>
        <taxon>Gloeophyllales</taxon>
        <taxon>Gloeophyllaceae</taxon>
        <taxon>Gloeophyllum</taxon>
    </lineage>
</organism>
<dbReference type="OrthoDB" id="2370221at2759"/>
<dbReference type="STRING" id="670483.S7Q4M7"/>
<dbReference type="HOGENOM" id="CLU_858027_0_0_1"/>
<dbReference type="Gene3D" id="3.30.710.10">
    <property type="entry name" value="Potassium Channel Kv1.1, Chain A"/>
    <property type="match status" value="1"/>
</dbReference>
<dbReference type="PANTHER" id="PTHR31758">
    <property type="entry name" value="BTB/POZ DOMAIN-CONTAINING PROTEIN YLR108C"/>
    <property type="match status" value="1"/>
</dbReference>
<dbReference type="SUPFAM" id="SSF54695">
    <property type="entry name" value="POZ domain"/>
    <property type="match status" value="1"/>
</dbReference>
<sequence>MAGTNGCTPSTYTVIVRDQEFRLSKRQIEFDSPNFFTSCFLGSFQESSSKSVTLDRNPQLFAIILEYLSGYEILPLSACDKMDVAYVTRNLLVDADFYGLTRLRRLLTAPSLPPSLSLEWAGLARQVVTLPEVISEHLPPGIEYVDGALYSEHHGNQLPVLVSARDVPIRLSASRDIKIPKSEKTSFRIDYTGSQEGGMATSVKHPPTILAESVFQGGKMCIDDDVLLLSDFSYWWHDPSSAESSKASLSLFNRLSPLTIEPSSRPYARYEGVLWADEVLFTIIKRSSDAGDPVLHIKLADLKARTRGAVLSELVPASSRWKHN</sequence>
<evidence type="ECO:0000313" key="2">
    <source>
        <dbReference type="Proteomes" id="UP000030669"/>
    </source>
</evidence>
<dbReference type="PANTHER" id="PTHR31758:SF2">
    <property type="entry name" value="BTB_POZ DOMAIN-CONTAINING PROTEIN YLR108C"/>
    <property type="match status" value="1"/>
</dbReference>
<name>S7Q4M7_GLOTA</name>
<protein>
    <recommendedName>
        <fullName evidence="3">BTB domain-containing protein</fullName>
    </recommendedName>
</protein>